<dbReference type="EMBL" id="BLXT01003024">
    <property type="protein sequence ID" value="GFN99813.1"/>
    <property type="molecule type" value="Genomic_DNA"/>
</dbReference>
<proteinExistence type="predicted"/>
<dbReference type="Proteomes" id="UP000735302">
    <property type="component" value="Unassembled WGS sequence"/>
</dbReference>
<sequence length="131" mass="14853">MKKKSASKTSVFSTIINSFHLLLAFGRFLHSLPSEFVLRSAGSLLLRVRAPSPAPWPDGGPEKPEITLLWAGYIQKRKKITTEKPPTTMEQQHIKTKTFLMTSFLQQHVAFSFIYLFISTNDRIIVSTLLC</sequence>
<protein>
    <submittedName>
        <fullName evidence="1">Uncharacterized protein</fullName>
    </submittedName>
</protein>
<keyword evidence="2" id="KW-1185">Reference proteome</keyword>
<gene>
    <name evidence="1" type="ORF">PoB_002631900</name>
</gene>
<dbReference type="AlphaFoldDB" id="A0AAV3ZZM5"/>
<evidence type="ECO:0000313" key="2">
    <source>
        <dbReference type="Proteomes" id="UP000735302"/>
    </source>
</evidence>
<reference evidence="1 2" key="1">
    <citation type="journal article" date="2021" name="Elife">
        <title>Chloroplast acquisition without the gene transfer in kleptoplastic sea slugs, Plakobranchus ocellatus.</title>
        <authorList>
            <person name="Maeda T."/>
            <person name="Takahashi S."/>
            <person name="Yoshida T."/>
            <person name="Shimamura S."/>
            <person name="Takaki Y."/>
            <person name="Nagai Y."/>
            <person name="Toyoda A."/>
            <person name="Suzuki Y."/>
            <person name="Arimoto A."/>
            <person name="Ishii H."/>
            <person name="Satoh N."/>
            <person name="Nishiyama T."/>
            <person name="Hasebe M."/>
            <person name="Maruyama T."/>
            <person name="Minagawa J."/>
            <person name="Obokata J."/>
            <person name="Shigenobu S."/>
        </authorList>
    </citation>
    <scope>NUCLEOTIDE SEQUENCE [LARGE SCALE GENOMIC DNA]</scope>
</reference>
<comment type="caution">
    <text evidence="1">The sequence shown here is derived from an EMBL/GenBank/DDBJ whole genome shotgun (WGS) entry which is preliminary data.</text>
</comment>
<accession>A0AAV3ZZM5</accession>
<evidence type="ECO:0000313" key="1">
    <source>
        <dbReference type="EMBL" id="GFN99813.1"/>
    </source>
</evidence>
<organism evidence="1 2">
    <name type="scientific">Plakobranchus ocellatus</name>
    <dbReference type="NCBI Taxonomy" id="259542"/>
    <lineage>
        <taxon>Eukaryota</taxon>
        <taxon>Metazoa</taxon>
        <taxon>Spiralia</taxon>
        <taxon>Lophotrochozoa</taxon>
        <taxon>Mollusca</taxon>
        <taxon>Gastropoda</taxon>
        <taxon>Heterobranchia</taxon>
        <taxon>Euthyneura</taxon>
        <taxon>Panpulmonata</taxon>
        <taxon>Sacoglossa</taxon>
        <taxon>Placobranchoidea</taxon>
        <taxon>Plakobranchidae</taxon>
        <taxon>Plakobranchus</taxon>
    </lineage>
</organism>
<name>A0AAV3ZZM5_9GAST</name>